<proteinExistence type="predicted"/>
<protein>
    <submittedName>
        <fullName evidence="1">Uncharacterized protein</fullName>
    </submittedName>
</protein>
<organism evidence="1 2">
    <name type="scientific">Candidatus Desulfolinea nitratireducens</name>
    <dbReference type="NCBI Taxonomy" id="2841698"/>
    <lineage>
        <taxon>Bacteria</taxon>
        <taxon>Bacillati</taxon>
        <taxon>Chloroflexota</taxon>
        <taxon>Anaerolineae</taxon>
        <taxon>Anaerolineales</taxon>
        <taxon>Anaerolineales incertae sedis</taxon>
        <taxon>Candidatus Desulfolinea</taxon>
    </lineage>
</organism>
<sequence length="98" mass="11377">MIVDATWPISTKGMGTVVNEHFHLGEAQQIATEPLKSWEVPEDRDSQEFKNEILKESFTAEELAHRDEFVNTLGKMTNSRLIRLLVRLEKLVKRENVR</sequence>
<name>A0A8J6NGS9_9CHLR</name>
<dbReference type="EMBL" id="JACNJN010000110">
    <property type="protein sequence ID" value="MBC8335438.1"/>
    <property type="molecule type" value="Genomic_DNA"/>
</dbReference>
<gene>
    <name evidence="1" type="ORF">H8E29_09250</name>
</gene>
<reference evidence="1 2" key="1">
    <citation type="submission" date="2020-08" db="EMBL/GenBank/DDBJ databases">
        <title>Bridging the membrane lipid divide: bacteria of the FCB group superphylum have the potential to synthesize archaeal ether lipids.</title>
        <authorList>
            <person name="Villanueva L."/>
            <person name="Von Meijenfeldt F.A.B."/>
            <person name="Westbye A.B."/>
            <person name="Yadav S."/>
            <person name="Hopmans E.C."/>
            <person name="Dutilh B.E."/>
            <person name="Sinninghe Damste J.S."/>
        </authorList>
    </citation>
    <scope>NUCLEOTIDE SEQUENCE [LARGE SCALE GENOMIC DNA]</scope>
    <source>
        <strain evidence="1">NIOZ-UU36</strain>
    </source>
</reference>
<accession>A0A8J6NGS9</accession>
<evidence type="ECO:0000313" key="2">
    <source>
        <dbReference type="Proteomes" id="UP000614469"/>
    </source>
</evidence>
<dbReference type="Proteomes" id="UP000614469">
    <property type="component" value="Unassembled WGS sequence"/>
</dbReference>
<comment type="caution">
    <text evidence="1">The sequence shown here is derived from an EMBL/GenBank/DDBJ whole genome shotgun (WGS) entry which is preliminary data.</text>
</comment>
<dbReference type="AlphaFoldDB" id="A0A8J6NGS9"/>
<evidence type="ECO:0000313" key="1">
    <source>
        <dbReference type="EMBL" id="MBC8335438.1"/>
    </source>
</evidence>